<evidence type="ECO:0000313" key="2">
    <source>
        <dbReference type="EMBL" id="MFC5292265.1"/>
    </source>
</evidence>
<dbReference type="Pfam" id="PF10109">
    <property type="entry name" value="Phage_TAC_7"/>
    <property type="match status" value="1"/>
</dbReference>
<evidence type="ECO:0000313" key="3">
    <source>
        <dbReference type="Proteomes" id="UP001595976"/>
    </source>
</evidence>
<feature type="compositionally biased region" description="Low complexity" evidence="1">
    <location>
        <begin position="25"/>
        <end position="38"/>
    </location>
</feature>
<name>A0ABW0F342_9HYPH</name>
<evidence type="ECO:0000256" key="1">
    <source>
        <dbReference type="SAM" id="MobiDB-lite"/>
    </source>
</evidence>
<gene>
    <name evidence="2" type="ORF">ACFPK2_04585</name>
</gene>
<reference evidence="3" key="1">
    <citation type="journal article" date="2019" name="Int. J. Syst. Evol. Microbiol.">
        <title>The Global Catalogue of Microorganisms (GCM) 10K type strain sequencing project: providing services to taxonomists for standard genome sequencing and annotation.</title>
        <authorList>
            <consortium name="The Broad Institute Genomics Platform"/>
            <consortium name="The Broad Institute Genome Sequencing Center for Infectious Disease"/>
            <person name="Wu L."/>
            <person name="Ma J."/>
        </authorList>
    </citation>
    <scope>NUCLEOTIDE SEQUENCE [LARGE SCALE GENOMIC DNA]</scope>
    <source>
        <strain evidence="3">CGMCC 1.15643</strain>
    </source>
</reference>
<organism evidence="2 3">
    <name type="scientific">Bosea minatitlanensis</name>
    <dbReference type="NCBI Taxonomy" id="128782"/>
    <lineage>
        <taxon>Bacteria</taxon>
        <taxon>Pseudomonadati</taxon>
        <taxon>Pseudomonadota</taxon>
        <taxon>Alphaproteobacteria</taxon>
        <taxon>Hyphomicrobiales</taxon>
        <taxon>Boseaceae</taxon>
        <taxon>Bosea</taxon>
    </lineage>
</organism>
<feature type="region of interest" description="Disordered" evidence="1">
    <location>
        <begin position="1"/>
        <end position="43"/>
    </location>
</feature>
<accession>A0ABW0F342</accession>
<dbReference type="InterPro" id="IPR019289">
    <property type="entry name" value="Phage_tail_E/E"/>
</dbReference>
<feature type="compositionally biased region" description="Pro residues" evidence="1">
    <location>
        <begin position="1"/>
        <end position="19"/>
    </location>
</feature>
<sequence>MPFPPDPDLKPIVPPPGSPDDPARHAAAVAAAPGVSARPRIEPADPRAWSTSLTLKHPLIVDGERLEEVTIRRLTGADVGELVLGGAADTSLNVLARARMAGLHPDVIEAFSADDGEAFAAACRPLLPASLVALEEQFLADVQAQI</sequence>
<dbReference type="RefSeq" id="WP_260347676.1">
    <property type="nucleotide sequence ID" value="NZ_JAOAOS010000001.1"/>
</dbReference>
<protein>
    <submittedName>
        <fullName evidence="2">Phage tail assembly protein</fullName>
    </submittedName>
</protein>
<keyword evidence="3" id="KW-1185">Reference proteome</keyword>
<comment type="caution">
    <text evidence="2">The sequence shown here is derived from an EMBL/GenBank/DDBJ whole genome shotgun (WGS) entry which is preliminary data.</text>
</comment>
<dbReference type="Proteomes" id="UP001595976">
    <property type="component" value="Unassembled WGS sequence"/>
</dbReference>
<dbReference type="EMBL" id="JBHSLI010000001">
    <property type="protein sequence ID" value="MFC5292265.1"/>
    <property type="molecule type" value="Genomic_DNA"/>
</dbReference>
<proteinExistence type="predicted"/>